<sequence>MRRSVTLALAVAGMVGMIAGCQSPVDRLLSDQAMREQLWLKVTANPELSGQVVDRLLGTDSTRTELLGRLMANTDARQAMLTMVAKDRTLLDGALNFAVQDSSMRDHVKTLVKGMEMGGGR</sequence>
<proteinExistence type="predicted"/>
<protein>
    <submittedName>
        <fullName evidence="1">Uncharacterized protein</fullName>
    </submittedName>
</protein>
<evidence type="ECO:0000313" key="2">
    <source>
        <dbReference type="Proteomes" id="UP000319771"/>
    </source>
</evidence>
<accession>A0A538U2R4</accession>
<comment type="caution">
    <text evidence="1">The sequence shown here is derived from an EMBL/GenBank/DDBJ whole genome shotgun (WGS) entry which is preliminary data.</text>
</comment>
<gene>
    <name evidence="1" type="ORF">E6K81_13240</name>
</gene>
<name>A0A538U2R4_UNCEI</name>
<reference evidence="1 2" key="1">
    <citation type="journal article" date="2019" name="Nat. Microbiol.">
        <title>Mediterranean grassland soil C-N compound turnover is dependent on rainfall and depth, and is mediated by genomically divergent microorganisms.</title>
        <authorList>
            <person name="Diamond S."/>
            <person name="Andeer P.F."/>
            <person name="Li Z."/>
            <person name="Crits-Christoph A."/>
            <person name="Burstein D."/>
            <person name="Anantharaman K."/>
            <person name="Lane K.R."/>
            <person name="Thomas B.C."/>
            <person name="Pan C."/>
            <person name="Northen T.R."/>
            <person name="Banfield J.F."/>
        </authorList>
    </citation>
    <scope>NUCLEOTIDE SEQUENCE [LARGE SCALE GENOMIC DNA]</scope>
    <source>
        <strain evidence="1">WS_11</strain>
    </source>
</reference>
<dbReference type="PROSITE" id="PS51257">
    <property type="entry name" value="PROKAR_LIPOPROTEIN"/>
    <property type="match status" value="1"/>
</dbReference>
<organism evidence="1 2">
    <name type="scientific">Eiseniibacteriota bacterium</name>
    <dbReference type="NCBI Taxonomy" id="2212470"/>
    <lineage>
        <taxon>Bacteria</taxon>
        <taxon>Candidatus Eiseniibacteriota</taxon>
    </lineage>
</organism>
<dbReference type="AlphaFoldDB" id="A0A538U2R4"/>
<dbReference type="Proteomes" id="UP000319771">
    <property type="component" value="Unassembled WGS sequence"/>
</dbReference>
<evidence type="ECO:0000313" key="1">
    <source>
        <dbReference type="EMBL" id="TMQ70172.1"/>
    </source>
</evidence>
<dbReference type="EMBL" id="VBPB01000244">
    <property type="protein sequence ID" value="TMQ70172.1"/>
    <property type="molecule type" value="Genomic_DNA"/>
</dbReference>